<organism evidence="3 4">
    <name type="scientific">Rhodocista pekingensis</name>
    <dbReference type="NCBI Taxonomy" id="201185"/>
    <lineage>
        <taxon>Bacteria</taxon>
        <taxon>Pseudomonadati</taxon>
        <taxon>Pseudomonadota</taxon>
        <taxon>Alphaproteobacteria</taxon>
        <taxon>Rhodospirillales</taxon>
        <taxon>Azospirillaceae</taxon>
        <taxon>Rhodocista</taxon>
    </lineage>
</organism>
<dbReference type="RefSeq" id="WP_377360430.1">
    <property type="nucleotide sequence ID" value="NZ_JBHTCM010000022.1"/>
</dbReference>
<feature type="chain" id="PRO_5046950923" description="Secreted protein" evidence="2">
    <location>
        <begin position="39"/>
        <end position="182"/>
    </location>
</feature>
<evidence type="ECO:0000313" key="4">
    <source>
        <dbReference type="Proteomes" id="UP001596456"/>
    </source>
</evidence>
<gene>
    <name evidence="3" type="ORF">ACFQPS_17120</name>
</gene>
<keyword evidence="2" id="KW-0732">Signal</keyword>
<protein>
    <recommendedName>
        <fullName evidence="5">Secreted protein</fullName>
    </recommendedName>
</protein>
<sequence length="182" mass="17653">MPQMPLPVRLRSVLTAAVAVPATALVLGGLLPAGPAAAQMVPEEYGCGQLYESTDCGVDDYQRAYEAVQDEKRRAAARAAQAALAQAAPAADPASGQAASASAPAPAAPASSGAASSGTAMPDGGVMMAPPAAPAGAAQGSLPTDPASLRAAALAAWKALANQSVAGVQCCHPAPGGGMNCH</sequence>
<accession>A0ABW2KXV5</accession>
<proteinExistence type="predicted"/>
<feature type="signal peptide" evidence="2">
    <location>
        <begin position="1"/>
        <end position="38"/>
    </location>
</feature>
<evidence type="ECO:0000313" key="3">
    <source>
        <dbReference type="EMBL" id="MFC7334889.1"/>
    </source>
</evidence>
<evidence type="ECO:0000256" key="2">
    <source>
        <dbReference type="SAM" id="SignalP"/>
    </source>
</evidence>
<name>A0ABW2KXV5_9PROT</name>
<dbReference type="Proteomes" id="UP001596456">
    <property type="component" value="Unassembled WGS sequence"/>
</dbReference>
<evidence type="ECO:0008006" key="5">
    <source>
        <dbReference type="Google" id="ProtNLM"/>
    </source>
</evidence>
<dbReference type="EMBL" id="JBHTCM010000022">
    <property type="protein sequence ID" value="MFC7334889.1"/>
    <property type="molecule type" value="Genomic_DNA"/>
</dbReference>
<keyword evidence="4" id="KW-1185">Reference proteome</keyword>
<reference evidence="4" key="1">
    <citation type="journal article" date="2019" name="Int. J. Syst. Evol. Microbiol.">
        <title>The Global Catalogue of Microorganisms (GCM) 10K type strain sequencing project: providing services to taxonomists for standard genome sequencing and annotation.</title>
        <authorList>
            <consortium name="The Broad Institute Genomics Platform"/>
            <consortium name="The Broad Institute Genome Sequencing Center for Infectious Disease"/>
            <person name="Wu L."/>
            <person name="Ma J."/>
        </authorList>
    </citation>
    <scope>NUCLEOTIDE SEQUENCE [LARGE SCALE GENOMIC DNA]</scope>
    <source>
        <strain evidence="4">CGMCC 1.16275</strain>
    </source>
</reference>
<comment type="caution">
    <text evidence="3">The sequence shown here is derived from an EMBL/GenBank/DDBJ whole genome shotgun (WGS) entry which is preliminary data.</text>
</comment>
<feature type="region of interest" description="Disordered" evidence="1">
    <location>
        <begin position="94"/>
        <end position="144"/>
    </location>
</feature>
<evidence type="ECO:0000256" key="1">
    <source>
        <dbReference type="SAM" id="MobiDB-lite"/>
    </source>
</evidence>
<feature type="compositionally biased region" description="Low complexity" evidence="1">
    <location>
        <begin position="94"/>
        <end position="138"/>
    </location>
</feature>